<dbReference type="Proteomes" id="UP000006876">
    <property type="component" value="Plasmid pA82"/>
</dbReference>
<proteinExistence type="predicted"/>
<name>E3HY55_ACHXA</name>
<dbReference type="EMBL" id="CP002289">
    <property type="protein sequence ID" value="ADP20009.1"/>
    <property type="molecule type" value="Genomic_DNA"/>
</dbReference>
<dbReference type="KEGG" id="axy:AXYL_06725"/>
<reference evidence="2" key="1">
    <citation type="journal article" date="2011" name="J. Bacteriol.">
        <title>Complete genome sequence of the haloaromatic acid-degrading bacterium Achromobacter xylosoxidans A8.</title>
        <authorList>
            <person name="Strnad H."/>
            <person name="Ridl J."/>
            <person name="Paces J."/>
            <person name="Kolar M."/>
            <person name="Vlcek C."/>
            <person name="Paces V."/>
        </authorList>
    </citation>
    <scope>NUCLEOTIDE SEQUENCE [LARGE SCALE GENOMIC DNA]</scope>
    <source>
        <strain evidence="2">A8</strain>
        <plasmid evidence="2">pA82</plasmid>
    </source>
</reference>
<organism evidence="1 2">
    <name type="scientific">Achromobacter xylosoxidans (strain A8)</name>
    <dbReference type="NCBI Taxonomy" id="762376"/>
    <lineage>
        <taxon>Bacteria</taxon>
        <taxon>Pseudomonadati</taxon>
        <taxon>Pseudomonadota</taxon>
        <taxon>Betaproteobacteria</taxon>
        <taxon>Burkholderiales</taxon>
        <taxon>Alcaligenaceae</taxon>
        <taxon>Achromobacter</taxon>
    </lineage>
</organism>
<geneLocation type="plasmid" evidence="1 2">
    <name>pA82</name>
</geneLocation>
<gene>
    <name evidence="1" type="ordered locus">AXYL_06725</name>
</gene>
<dbReference type="AlphaFoldDB" id="E3HY55"/>
<sequence length="38" mass="4203">MWHHVQDEGSASFVAGKWETLKNCQHVVFEVGAGSGWS</sequence>
<evidence type="ECO:0000313" key="2">
    <source>
        <dbReference type="Proteomes" id="UP000006876"/>
    </source>
</evidence>
<accession>E3HY55</accession>
<dbReference type="HOGENOM" id="CLU_3323330_0_0_4"/>
<evidence type="ECO:0000313" key="1">
    <source>
        <dbReference type="EMBL" id="ADP20009.1"/>
    </source>
</evidence>
<keyword evidence="1" id="KW-0614">Plasmid</keyword>
<protein>
    <submittedName>
        <fullName evidence="1">Uncharacterized protein</fullName>
    </submittedName>
</protein>